<dbReference type="PROSITE" id="PS51352">
    <property type="entry name" value="THIOREDOXIN_2"/>
    <property type="match status" value="1"/>
</dbReference>
<dbReference type="AlphaFoldDB" id="X5MDQ0"/>
<dbReference type="HOGENOM" id="CLU_029507_1_2_5"/>
<dbReference type="EMBL" id="HG966617">
    <property type="protein sequence ID" value="CDO60372.1"/>
    <property type="molecule type" value="Genomic_DNA"/>
</dbReference>
<keyword evidence="3 5" id="KW-0560">Oxidoreductase</keyword>
<dbReference type="STRING" id="1458461.BN1012_Phect2159"/>
<dbReference type="Pfam" id="PF00255">
    <property type="entry name" value="GSHPx"/>
    <property type="match status" value="1"/>
</dbReference>
<dbReference type="PANTHER" id="PTHR11592">
    <property type="entry name" value="GLUTATHIONE PEROXIDASE"/>
    <property type="match status" value="1"/>
</dbReference>
<evidence type="ECO:0000256" key="3">
    <source>
        <dbReference type="ARBA" id="ARBA00023002"/>
    </source>
</evidence>
<evidence type="ECO:0000256" key="4">
    <source>
        <dbReference type="PIRSR" id="PIRSR000303-1"/>
    </source>
</evidence>
<gene>
    <name evidence="7" type="ORF">BN1012_Phect2159</name>
</gene>
<evidence type="ECO:0000313" key="8">
    <source>
        <dbReference type="Proteomes" id="UP000032160"/>
    </source>
</evidence>
<evidence type="ECO:0000313" key="7">
    <source>
        <dbReference type="EMBL" id="CDO60372.1"/>
    </source>
</evidence>
<evidence type="ECO:0000259" key="6">
    <source>
        <dbReference type="PROSITE" id="PS51352"/>
    </source>
</evidence>
<organism evidence="7 8">
    <name type="scientific">Candidatus Phaeomarinibacter ectocarpi</name>
    <dbReference type="NCBI Taxonomy" id="1458461"/>
    <lineage>
        <taxon>Bacteria</taxon>
        <taxon>Pseudomonadati</taxon>
        <taxon>Pseudomonadota</taxon>
        <taxon>Alphaproteobacteria</taxon>
        <taxon>Hyphomicrobiales</taxon>
        <taxon>Parvibaculaceae</taxon>
        <taxon>Candidatus Phaeomarinibacter</taxon>
    </lineage>
</organism>
<proteinExistence type="inferred from homology"/>
<dbReference type="PATRIC" id="fig|1458461.3.peg.2164"/>
<dbReference type="PIRSF" id="PIRSF000303">
    <property type="entry name" value="Glutathion_perox"/>
    <property type="match status" value="1"/>
</dbReference>
<dbReference type="PROSITE" id="PS51355">
    <property type="entry name" value="GLUTATHIONE_PEROXID_3"/>
    <property type="match status" value="1"/>
</dbReference>
<dbReference type="InterPro" id="IPR013766">
    <property type="entry name" value="Thioredoxin_domain"/>
</dbReference>
<reference evidence="7 8" key="1">
    <citation type="journal article" date="2014" name="Front. Genet.">
        <title>Genome and metabolic network of "Candidatus Phaeomarinobacter ectocarpi" Ec32, a new candidate genus of Alphaproteobacteria frequently associated with brown algae.</title>
        <authorList>
            <person name="Dittami S.M."/>
            <person name="Barbeyron T."/>
            <person name="Boyen C."/>
            <person name="Cambefort J."/>
            <person name="Collet G."/>
            <person name="Delage L."/>
            <person name="Gobet A."/>
            <person name="Groisillier A."/>
            <person name="Leblanc C."/>
            <person name="Michel G."/>
            <person name="Scornet D."/>
            <person name="Siegel A."/>
            <person name="Tapia J.E."/>
            <person name="Tonon T."/>
        </authorList>
    </citation>
    <scope>NUCLEOTIDE SEQUENCE [LARGE SCALE GENOMIC DNA]</scope>
    <source>
        <strain evidence="7 8">Ec32</strain>
    </source>
</reference>
<feature type="domain" description="Thioredoxin" evidence="6">
    <location>
        <begin position="1"/>
        <end position="158"/>
    </location>
</feature>
<dbReference type="PRINTS" id="PR01011">
    <property type="entry name" value="GLUTPROXDASE"/>
</dbReference>
<dbReference type="PANTHER" id="PTHR11592:SF78">
    <property type="entry name" value="GLUTATHIONE PEROXIDASE"/>
    <property type="match status" value="1"/>
</dbReference>
<dbReference type="GO" id="GO:0034599">
    <property type="term" value="P:cellular response to oxidative stress"/>
    <property type="evidence" value="ECO:0007669"/>
    <property type="project" value="TreeGrafter"/>
</dbReference>
<dbReference type="KEGG" id="pect:BN1012_Phect2159"/>
<comment type="similarity">
    <text evidence="1 5">Belongs to the glutathione peroxidase family.</text>
</comment>
<dbReference type="Proteomes" id="UP000032160">
    <property type="component" value="Chromosome I"/>
</dbReference>
<dbReference type="PROSITE" id="PS00460">
    <property type="entry name" value="GLUTATHIONE_PEROXID_1"/>
    <property type="match status" value="1"/>
</dbReference>
<dbReference type="Gene3D" id="3.40.30.10">
    <property type="entry name" value="Glutaredoxin"/>
    <property type="match status" value="1"/>
</dbReference>
<evidence type="ECO:0000256" key="5">
    <source>
        <dbReference type="RuleBase" id="RU000499"/>
    </source>
</evidence>
<accession>X5MDQ0</accession>
<dbReference type="InterPro" id="IPR036249">
    <property type="entry name" value="Thioredoxin-like_sf"/>
</dbReference>
<keyword evidence="2 5" id="KW-0575">Peroxidase</keyword>
<evidence type="ECO:0000256" key="2">
    <source>
        <dbReference type="ARBA" id="ARBA00022559"/>
    </source>
</evidence>
<sequence length="160" mass="17553">MSAHDFSFPSITGSTINLADYKGKTLLVVNTASECGLTPQYGDLQRLWERYKDRGLVVLGVPSNDFGAQEPGTESEIQDFCTVTYAVDFPMTSKQAVIGDGAHDFYKWAAKEGGDTAIPGWNFHKLLIGPNGDFIKSFSPKVTPMSDDLLRDLRLVVEDA</sequence>
<dbReference type="CDD" id="cd00340">
    <property type="entry name" value="GSH_Peroxidase"/>
    <property type="match status" value="1"/>
</dbReference>
<evidence type="ECO:0000256" key="1">
    <source>
        <dbReference type="ARBA" id="ARBA00006926"/>
    </source>
</evidence>
<feature type="active site" evidence="4">
    <location>
        <position position="35"/>
    </location>
</feature>
<dbReference type="InterPro" id="IPR000889">
    <property type="entry name" value="Glutathione_peroxidase"/>
</dbReference>
<protein>
    <recommendedName>
        <fullName evidence="5">Glutathione peroxidase</fullName>
    </recommendedName>
</protein>
<dbReference type="SUPFAM" id="SSF52833">
    <property type="entry name" value="Thioredoxin-like"/>
    <property type="match status" value="1"/>
</dbReference>
<name>X5MDQ0_9HYPH</name>
<dbReference type="InterPro" id="IPR029759">
    <property type="entry name" value="GPX_AS"/>
</dbReference>
<keyword evidence="8" id="KW-1185">Reference proteome</keyword>
<dbReference type="GO" id="GO:0004601">
    <property type="term" value="F:peroxidase activity"/>
    <property type="evidence" value="ECO:0007669"/>
    <property type="project" value="UniProtKB-KW"/>
</dbReference>